<evidence type="ECO:0000313" key="1">
    <source>
        <dbReference type="EMBL" id="KAJ8616805.1"/>
    </source>
</evidence>
<accession>A0ACC2K6R0</accession>
<proteinExistence type="predicted"/>
<comment type="caution">
    <text evidence="1">The sequence shown here is derived from an EMBL/GenBank/DDBJ whole genome shotgun (WGS) entry which is preliminary data.</text>
</comment>
<gene>
    <name evidence="1" type="ORF">MRB53_036177</name>
</gene>
<organism evidence="1 2">
    <name type="scientific">Persea americana</name>
    <name type="common">Avocado</name>
    <dbReference type="NCBI Taxonomy" id="3435"/>
    <lineage>
        <taxon>Eukaryota</taxon>
        <taxon>Viridiplantae</taxon>
        <taxon>Streptophyta</taxon>
        <taxon>Embryophyta</taxon>
        <taxon>Tracheophyta</taxon>
        <taxon>Spermatophyta</taxon>
        <taxon>Magnoliopsida</taxon>
        <taxon>Magnoliidae</taxon>
        <taxon>Laurales</taxon>
        <taxon>Lauraceae</taxon>
        <taxon>Persea</taxon>
    </lineage>
</organism>
<evidence type="ECO:0000313" key="2">
    <source>
        <dbReference type="Proteomes" id="UP001234297"/>
    </source>
</evidence>
<name>A0ACC2K6R0_PERAE</name>
<reference evidence="1 2" key="1">
    <citation type="journal article" date="2022" name="Hortic Res">
        <title>A haplotype resolved chromosomal level avocado genome allows analysis of novel avocado genes.</title>
        <authorList>
            <person name="Nath O."/>
            <person name="Fletcher S.J."/>
            <person name="Hayward A."/>
            <person name="Shaw L.M."/>
            <person name="Masouleh A.K."/>
            <person name="Furtado A."/>
            <person name="Henry R.J."/>
            <person name="Mitter N."/>
        </authorList>
    </citation>
    <scope>NUCLEOTIDE SEQUENCE [LARGE SCALE GENOMIC DNA]</scope>
    <source>
        <strain evidence="2">cv. Hass</strain>
    </source>
</reference>
<dbReference type="EMBL" id="CM056820">
    <property type="protein sequence ID" value="KAJ8616805.1"/>
    <property type="molecule type" value="Genomic_DNA"/>
</dbReference>
<protein>
    <submittedName>
        <fullName evidence="1">Uncharacterized protein</fullName>
    </submittedName>
</protein>
<sequence>MQGSSSSSSSKETKTLFYLLATCLVSIFFILSFSRRTPPSPSDPHLHHLRLNSSSPPPSIAYLLSGSDSDRLLRLLFSIYHPNNRYLLHLDLSAPDHLRRSLALAVRSVPVFRAAGNVDVVGRPDFANQRGSSALSSTLHGAAILLRLHPSWDWFINLDAHDYPLVNQDDLLHVMSFLPRDLNFIQHSSRIGWRESRRIKPIIVDPGLYLSARSDVFYATQKRELPNAYRIFTGSPSVVLSRKFVEFCILGSDNFPRTLLMYYSNTPSSHANYFHTTVCNSREFNKTTVNYNMHYVSWDNPPKTDPRLLVLDDFEKMIESGAAFGTQFSSDVPVLDRIDIEVLNRSPGKIVPGGWCLGEGDDPCTVWGDANVLRPGSGAKRFEKAIVDLLSNGTFRSQQCISE</sequence>
<dbReference type="Proteomes" id="UP001234297">
    <property type="component" value="Chromosome 12"/>
</dbReference>
<keyword evidence="2" id="KW-1185">Reference proteome</keyword>